<name>A0A517MM28_9BACT</name>
<dbReference type="OrthoDB" id="291437at2"/>
<dbReference type="Proteomes" id="UP000320672">
    <property type="component" value="Chromosome"/>
</dbReference>
<keyword evidence="3" id="KW-1185">Reference proteome</keyword>
<dbReference type="EMBL" id="CP036262">
    <property type="protein sequence ID" value="QDS95941.1"/>
    <property type="molecule type" value="Genomic_DNA"/>
</dbReference>
<evidence type="ECO:0000313" key="3">
    <source>
        <dbReference type="Proteomes" id="UP000320672"/>
    </source>
</evidence>
<accession>A0A517MM28</accession>
<organism evidence="2 3">
    <name type="scientific">Roseimaritima multifibrata</name>
    <dbReference type="NCBI Taxonomy" id="1930274"/>
    <lineage>
        <taxon>Bacteria</taxon>
        <taxon>Pseudomonadati</taxon>
        <taxon>Planctomycetota</taxon>
        <taxon>Planctomycetia</taxon>
        <taxon>Pirellulales</taxon>
        <taxon>Pirellulaceae</taxon>
        <taxon>Roseimaritima</taxon>
    </lineage>
</organism>
<feature type="region of interest" description="Disordered" evidence="1">
    <location>
        <begin position="1"/>
        <end position="41"/>
    </location>
</feature>
<evidence type="ECO:0000256" key="1">
    <source>
        <dbReference type="SAM" id="MobiDB-lite"/>
    </source>
</evidence>
<gene>
    <name evidence="2" type="ORF">FF011L_47430</name>
</gene>
<evidence type="ECO:0000313" key="2">
    <source>
        <dbReference type="EMBL" id="QDS95941.1"/>
    </source>
</evidence>
<dbReference type="RefSeq" id="WP_145354156.1">
    <property type="nucleotide sequence ID" value="NZ_CP036262.1"/>
</dbReference>
<feature type="compositionally biased region" description="Basic and acidic residues" evidence="1">
    <location>
        <begin position="7"/>
        <end position="24"/>
    </location>
</feature>
<feature type="compositionally biased region" description="Basic residues" evidence="1">
    <location>
        <begin position="25"/>
        <end position="39"/>
    </location>
</feature>
<dbReference type="KEGG" id="rml:FF011L_47430"/>
<reference evidence="2 3" key="1">
    <citation type="submission" date="2019-02" db="EMBL/GenBank/DDBJ databases">
        <title>Deep-cultivation of Planctomycetes and their phenomic and genomic characterization uncovers novel biology.</title>
        <authorList>
            <person name="Wiegand S."/>
            <person name="Jogler M."/>
            <person name="Boedeker C."/>
            <person name="Pinto D."/>
            <person name="Vollmers J."/>
            <person name="Rivas-Marin E."/>
            <person name="Kohn T."/>
            <person name="Peeters S.H."/>
            <person name="Heuer A."/>
            <person name="Rast P."/>
            <person name="Oberbeckmann S."/>
            <person name="Bunk B."/>
            <person name="Jeske O."/>
            <person name="Meyerdierks A."/>
            <person name="Storesund J.E."/>
            <person name="Kallscheuer N."/>
            <person name="Luecker S."/>
            <person name="Lage O.M."/>
            <person name="Pohl T."/>
            <person name="Merkel B.J."/>
            <person name="Hornburger P."/>
            <person name="Mueller R.-W."/>
            <person name="Bruemmer F."/>
            <person name="Labrenz M."/>
            <person name="Spormann A.M."/>
            <person name="Op den Camp H."/>
            <person name="Overmann J."/>
            <person name="Amann R."/>
            <person name="Jetten M.S.M."/>
            <person name="Mascher T."/>
            <person name="Medema M.H."/>
            <person name="Devos D.P."/>
            <person name="Kaster A.-K."/>
            <person name="Ovreas L."/>
            <person name="Rohde M."/>
            <person name="Galperin M.Y."/>
            <person name="Jogler C."/>
        </authorList>
    </citation>
    <scope>NUCLEOTIDE SEQUENCE [LARGE SCALE GENOMIC DNA]</scope>
    <source>
        <strain evidence="2 3">FF011L</strain>
    </source>
</reference>
<dbReference type="AlphaFoldDB" id="A0A517MM28"/>
<sequence length="99" mass="11273">MARRVVSRKDKIAEAEATEAEKSAKKAKKAKTSKRKTKAKPATEVRMKMYWGVFSQSLKRIAVFEYDQKTEAEKRAEELSKGGKSPHFVQKVKEEIGLD</sequence>
<protein>
    <submittedName>
        <fullName evidence="2">Uncharacterized protein</fullName>
    </submittedName>
</protein>
<proteinExistence type="predicted"/>
<feature type="region of interest" description="Disordered" evidence="1">
    <location>
        <begin position="77"/>
        <end position="99"/>
    </location>
</feature>